<proteinExistence type="predicted"/>
<feature type="non-terminal residue" evidence="1">
    <location>
        <position position="1"/>
    </location>
</feature>
<evidence type="ECO:0000313" key="1">
    <source>
        <dbReference type="EMBL" id="KAH9295660.1"/>
    </source>
</evidence>
<keyword evidence="2" id="KW-1185">Reference proteome</keyword>
<sequence>TDIPQHGHHFKGKSHARLGDNRFIVLRSSTQIMVENWNKSFQDFARIYQ</sequence>
<reference evidence="1 2" key="1">
    <citation type="journal article" date="2021" name="Nat. Plants">
        <title>The Taxus genome provides insights into paclitaxel biosynthesis.</title>
        <authorList>
            <person name="Xiong X."/>
            <person name="Gou J."/>
            <person name="Liao Q."/>
            <person name="Li Y."/>
            <person name="Zhou Q."/>
            <person name="Bi G."/>
            <person name="Li C."/>
            <person name="Du R."/>
            <person name="Wang X."/>
            <person name="Sun T."/>
            <person name="Guo L."/>
            <person name="Liang H."/>
            <person name="Lu P."/>
            <person name="Wu Y."/>
            <person name="Zhang Z."/>
            <person name="Ro D.K."/>
            <person name="Shang Y."/>
            <person name="Huang S."/>
            <person name="Yan J."/>
        </authorList>
    </citation>
    <scope>NUCLEOTIDE SEQUENCE [LARGE SCALE GENOMIC DNA]</scope>
    <source>
        <strain evidence="1">Ta-2019</strain>
    </source>
</reference>
<organism evidence="1 2">
    <name type="scientific">Taxus chinensis</name>
    <name type="common">Chinese yew</name>
    <name type="synonym">Taxus wallichiana var. chinensis</name>
    <dbReference type="NCBI Taxonomy" id="29808"/>
    <lineage>
        <taxon>Eukaryota</taxon>
        <taxon>Viridiplantae</taxon>
        <taxon>Streptophyta</taxon>
        <taxon>Embryophyta</taxon>
        <taxon>Tracheophyta</taxon>
        <taxon>Spermatophyta</taxon>
        <taxon>Pinopsida</taxon>
        <taxon>Pinidae</taxon>
        <taxon>Conifers II</taxon>
        <taxon>Cupressales</taxon>
        <taxon>Taxaceae</taxon>
        <taxon>Taxus</taxon>
    </lineage>
</organism>
<dbReference type="AlphaFoldDB" id="A0AA38FBC1"/>
<accession>A0AA38FBC1</accession>
<dbReference type="EMBL" id="JAHRHJ020000011">
    <property type="protein sequence ID" value="KAH9295660.1"/>
    <property type="molecule type" value="Genomic_DNA"/>
</dbReference>
<feature type="non-terminal residue" evidence="1">
    <location>
        <position position="49"/>
    </location>
</feature>
<comment type="caution">
    <text evidence="1">The sequence shown here is derived from an EMBL/GenBank/DDBJ whole genome shotgun (WGS) entry which is preliminary data.</text>
</comment>
<gene>
    <name evidence="1" type="ORF">KI387_039248</name>
</gene>
<name>A0AA38FBC1_TAXCH</name>
<evidence type="ECO:0000313" key="2">
    <source>
        <dbReference type="Proteomes" id="UP000824469"/>
    </source>
</evidence>
<dbReference type="Proteomes" id="UP000824469">
    <property type="component" value="Unassembled WGS sequence"/>
</dbReference>
<protein>
    <submittedName>
        <fullName evidence="1">Uncharacterized protein</fullName>
    </submittedName>
</protein>